<dbReference type="PROSITE" id="PS00018">
    <property type="entry name" value="EF_HAND_1"/>
    <property type="match status" value="2"/>
</dbReference>
<evidence type="ECO:0000256" key="8">
    <source>
        <dbReference type="ARBA" id="ARBA00093423"/>
    </source>
</evidence>
<evidence type="ECO:0000256" key="5">
    <source>
        <dbReference type="ARBA" id="ARBA00022771"/>
    </source>
</evidence>
<dbReference type="InterPro" id="IPR001214">
    <property type="entry name" value="SET_dom"/>
</dbReference>
<dbReference type="SUPFAM" id="SSF144232">
    <property type="entry name" value="HIT/MYND zinc finger-like"/>
    <property type="match status" value="1"/>
</dbReference>
<feature type="region of interest" description="Disordered" evidence="12">
    <location>
        <begin position="29"/>
        <end position="66"/>
    </location>
</feature>
<evidence type="ECO:0000256" key="1">
    <source>
        <dbReference type="ARBA" id="ARBA00022603"/>
    </source>
</evidence>
<dbReference type="Gene3D" id="2.170.270.10">
    <property type="entry name" value="SET domain"/>
    <property type="match status" value="1"/>
</dbReference>
<evidence type="ECO:0000256" key="10">
    <source>
        <dbReference type="ARBA" id="ARBA00093680"/>
    </source>
</evidence>
<keyword evidence="3" id="KW-0949">S-adenosyl-L-methionine</keyword>
<dbReference type="AlphaFoldDB" id="A0A3M6TQE6"/>
<evidence type="ECO:0000259" key="14">
    <source>
        <dbReference type="PROSITE" id="PS50280"/>
    </source>
</evidence>
<dbReference type="PANTHER" id="PTHR46165">
    <property type="entry name" value="SET AND MYND DOMAIN-CONTAINING PROTEIN 4"/>
    <property type="match status" value="1"/>
</dbReference>
<dbReference type="Gene3D" id="1.10.220.160">
    <property type="match status" value="1"/>
</dbReference>
<evidence type="ECO:0000256" key="6">
    <source>
        <dbReference type="ARBA" id="ARBA00022833"/>
    </source>
</evidence>
<dbReference type="Proteomes" id="UP000275408">
    <property type="component" value="Unassembled WGS sequence"/>
</dbReference>
<evidence type="ECO:0000313" key="17">
    <source>
        <dbReference type="Proteomes" id="UP000275408"/>
    </source>
</evidence>
<evidence type="ECO:0000256" key="7">
    <source>
        <dbReference type="ARBA" id="ARBA00022837"/>
    </source>
</evidence>
<organism evidence="16 17">
    <name type="scientific">Pocillopora damicornis</name>
    <name type="common">Cauliflower coral</name>
    <name type="synonym">Millepora damicornis</name>
    <dbReference type="NCBI Taxonomy" id="46731"/>
    <lineage>
        <taxon>Eukaryota</taxon>
        <taxon>Metazoa</taxon>
        <taxon>Cnidaria</taxon>
        <taxon>Anthozoa</taxon>
        <taxon>Hexacorallia</taxon>
        <taxon>Scleractinia</taxon>
        <taxon>Astrocoeniina</taxon>
        <taxon>Pocilloporidae</taxon>
        <taxon>Pocillopora</taxon>
    </lineage>
</organism>
<dbReference type="GO" id="GO:0005634">
    <property type="term" value="C:nucleus"/>
    <property type="evidence" value="ECO:0007669"/>
    <property type="project" value="TreeGrafter"/>
</dbReference>
<dbReference type="PROSITE" id="PS50865">
    <property type="entry name" value="ZF_MYND_2"/>
    <property type="match status" value="1"/>
</dbReference>
<evidence type="ECO:0000259" key="13">
    <source>
        <dbReference type="PROSITE" id="PS50222"/>
    </source>
</evidence>
<dbReference type="SUPFAM" id="SSF47473">
    <property type="entry name" value="EF-hand"/>
    <property type="match status" value="1"/>
</dbReference>
<evidence type="ECO:0000256" key="11">
    <source>
        <dbReference type="PROSITE-ProRule" id="PRU00134"/>
    </source>
</evidence>
<keyword evidence="17" id="KW-1185">Reference proteome</keyword>
<dbReference type="STRING" id="46731.A0A3M6TQE6"/>
<dbReference type="SUPFAM" id="SSF82199">
    <property type="entry name" value="SET domain"/>
    <property type="match status" value="1"/>
</dbReference>
<feature type="domain" description="EF-hand" evidence="13">
    <location>
        <begin position="137"/>
        <end position="172"/>
    </location>
</feature>
<dbReference type="Pfam" id="PF00856">
    <property type="entry name" value="SET"/>
    <property type="match status" value="1"/>
</dbReference>
<dbReference type="InterPro" id="IPR011992">
    <property type="entry name" value="EF-hand-dom_pair"/>
</dbReference>
<dbReference type="Gene3D" id="6.10.140.2220">
    <property type="match status" value="1"/>
</dbReference>
<feature type="domain" description="EF-hand" evidence="13">
    <location>
        <begin position="70"/>
        <end position="105"/>
    </location>
</feature>
<sequence>MYPFNSEEKEDKATYENVKRRMLRVQGGQYNYGQPQGYQQQNPYGPPPPASQYPPGYPGGWGGRPGPPPGVDPVLWDWFQAVDQDRSGKITAKELQQALLNNNWSQFNPETCRLMIGMFDKDQSGTIDIHEFSALWKYIQQWKQCFDSFDRDRSGTIDANELQTAFTSFGYRLSPSFCNLCVRKFDRLNVHTMKFDDFIQCCVMLKSLTDAFRKHDHQQTGTVTINYEQLLLISSFDYQLKIVSRNGAWTHFEWNITMLICSVEPLTLQVVLQAAERALKMQDSEGGLFQEWFSSISGILNQRVNVKEISAQFGLLQSDEERVAFGLNWACLHEVMKVEPCFNSKSAEHSIRLRREGNKLYQKDRHYKALEVYTCSILNAPVEGPGNELSLALANRSAVLFKLREYPKSLEDIQQALSYGYPVELRYKLLDRQGKCLLQLGRRSAAVDCFQEAKKVLDESKLDETKRGTFLKDLEMEISVCRTQELKVNKSHEKPTDINENDDHLLHQEFALPKHTHGRNIKFTSASCCVDIISSPDYGRHSVATQDIFVGDILVIEKPFASVLLPEHVETHCYHCLKRVTVPMPCCQCTTVRYCSVDCAKQSWDGYHSVECKYLNLIHKAKIGKNGHLALRIIAKARYKFLKNFRREMRKRLCDKVSQESGCLDDGSYISSHYLPIYCLVTHSEDRSAGDLFHRTVMAIFLLKILQGGSFFGKDPYSQDDLIFIGGLILRHLQSNPCNAHEVSELQLNLNSVATSETGEIASGIYATLSLFNHSCDPSVTRNFYGDTCVVRAIKNIPKGEEISDNYGTLCALTPKAERQKELASQYYFTCHCRACKEDFPLYLDIPSNASPVFKCQSCCIPLSIKNEGKVPSSVCSKCHCSYDLRQMRATLEDSTQLFEQAIDALLLKADVEGTLSVFISHLRLLEELVCRPWQDYNKCQEAIKQCYSIMGNCHVLN</sequence>
<accession>A0A3M6TQE6</accession>
<dbReference type="Gene3D" id="1.10.238.10">
    <property type="entry name" value="EF-hand"/>
    <property type="match status" value="1"/>
</dbReference>
<evidence type="ECO:0000256" key="12">
    <source>
        <dbReference type="SAM" id="MobiDB-lite"/>
    </source>
</evidence>
<feature type="domain" description="SET" evidence="14">
    <location>
        <begin position="528"/>
        <end position="808"/>
    </location>
</feature>
<comment type="caution">
    <text evidence="16">The sequence shown here is derived from an EMBL/GenBank/DDBJ whole genome shotgun (WGS) entry which is preliminary data.</text>
</comment>
<dbReference type="InterPro" id="IPR044421">
    <property type="entry name" value="SMYD4_SET"/>
</dbReference>
<dbReference type="GO" id="GO:0032259">
    <property type="term" value="P:methylation"/>
    <property type="evidence" value="ECO:0007669"/>
    <property type="project" value="UniProtKB-KW"/>
</dbReference>
<evidence type="ECO:0000256" key="4">
    <source>
        <dbReference type="ARBA" id="ARBA00022723"/>
    </source>
</evidence>
<feature type="domain" description="MYND-type" evidence="15">
    <location>
        <begin position="573"/>
        <end position="612"/>
    </location>
</feature>
<keyword evidence="4" id="KW-0479">Metal-binding</keyword>
<keyword evidence="2" id="KW-0808">Transferase</keyword>
<dbReference type="InterPro" id="IPR019734">
    <property type="entry name" value="TPR_rpt"/>
</dbReference>
<keyword evidence="6" id="KW-0862">Zinc</keyword>
<dbReference type="PROSITE" id="PS50222">
    <property type="entry name" value="EF_HAND_2"/>
    <property type="match status" value="2"/>
</dbReference>
<dbReference type="GO" id="GO:0005737">
    <property type="term" value="C:cytoplasm"/>
    <property type="evidence" value="ECO:0007669"/>
    <property type="project" value="TreeGrafter"/>
</dbReference>
<evidence type="ECO:0000259" key="15">
    <source>
        <dbReference type="PROSITE" id="PS50865"/>
    </source>
</evidence>
<dbReference type="Pfam" id="PF01753">
    <property type="entry name" value="zf-MYND"/>
    <property type="match status" value="1"/>
</dbReference>
<feature type="compositionally biased region" description="Low complexity" evidence="12">
    <location>
        <begin position="29"/>
        <end position="43"/>
    </location>
</feature>
<dbReference type="GO" id="GO:0008168">
    <property type="term" value="F:methyltransferase activity"/>
    <property type="evidence" value="ECO:0007669"/>
    <property type="project" value="UniProtKB-KW"/>
</dbReference>
<dbReference type="PROSITE" id="PS50280">
    <property type="entry name" value="SET"/>
    <property type="match status" value="1"/>
</dbReference>
<dbReference type="SUPFAM" id="SSF48452">
    <property type="entry name" value="TPR-like"/>
    <property type="match status" value="1"/>
</dbReference>
<name>A0A3M6TQE6_POCDA</name>
<dbReference type="InterPro" id="IPR052097">
    <property type="entry name" value="SET-MYND_domain_protein"/>
</dbReference>
<proteinExistence type="predicted"/>
<dbReference type="InterPro" id="IPR002048">
    <property type="entry name" value="EF_hand_dom"/>
</dbReference>
<dbReference type="InterPro" id="IPR002893">
    <property type="entry name" value="Znf_MYND"/>
</dbReference>
<evidence type="ECO:0000256" key="2">
    <source>
        <dbReference type="ARBA" id="ARBA00022679"/>
    </source>
</evidence>
<evidence type="ECO:0000256" key="3">
    <source>
        <dbReference type="ARBA" id="ARBA00022691"/>
    </source>
</evidence>
<dbReference type="CDD" id="cd10536">
    <property type="entry name" value="SET_SMYD4"/>
    <property type="match status" value="1"/>
</dbReference>
<keyword evidence="1" id="KW-0489">Methyltransferase</keyword>
<keyword evidence="7" id="KW-0106">Calcium</keyword>
<evidence type="ECO:0000256" key="9">
    <source>
        <dbReference type="ARBA" id="ARBA00093635"/>
    </source>
</evidence>
<evidence type="ECO:0000313" key="16">
    <source>
        <dbReference type="EMBL" id="RMX43576.1"/>
    </source>
</evidence>
<dbReference type="Pfam" id="PF13405">
    <property type="entry name" value="EF-hand_6"/>
    <property type="match status" value="1"/>
</dbReference>
<dbReference type="SMART" id="SM00028">
    <property type="entry name" value="TPR"/>
    <property type="match status" value="3"/>
</dbReference>
<dbReference type="SMART" id="SM00054">
    <property type="entry name" value="EFh"/>
    <property type="match status" value="3"/>
</dbReference>
<dbReference type="PANTHER" id="PTHR46165:SF7">
    <property type="entry name" value="SET AND MYND DOMAIN-CONTAINING PROTEIN 4"/>
    <property type="match status" value="1"/>
</dbReference>
<dbReference type="Pfam" id="PF13499">
    <property type="entry name" value="EF-hand_7"/>
    <property type="match status" value="1"/>
</dbReference>
<dbReference type="GO" id="GO:0042826">
    <property type="term" value="F:histone deacetylase binding"/>
    <property type="evidence" value="ECO:0007669"/>
    <property type="project" value="TreeGrafter"/>
</dbReference>
<dbReference type="InterPro" id="IPR046341">
    <property type="entry name" value="SET_dom_sf"/>
</dbReference>
<protein>
    <recommendedName>
        <fullName evidence="9">Protein-lysine N-methyltransferase SMYD4</fullName>
    </recommendedName>
    <alternativeName>
        <fullName evidence="10">SET and MYND domain-containing protein 4</fullName>
    </alternativeName>
</protein>
<dbReference type="OrthoDB" id="5945798at2759"/>
<comment type="function">
    <text evidence="8">Protein-lysine N-methyltransferase. Monomethylates PRMT5, modulating its transcriptional activity. May also act as a histone methyltransferase. Plays a critical role in cardiac development. Acts as a key epigenetic regulator of gene expression during cardiac development via its dual activities as a methyltransferase and negative regulator of HDAC1.</text>
</comment>
<keyword evidence="5 11" id="KW-0863">Zinc-finger</keyword>
<dbReference type="GO" id="GO:0008270">
    <property type="term" value="F:zinc ion binding"/>
    <property type="evidence" value="ECO:0007669"/>
    <property type="project" value="UniProtKB-KW"/>
</dbReference>
<dbReference type="InterPro" id="IPR011990">
    <property type="entry name" value="TPR-like_helical_dom_sf"/>
</dbReference>
<feature type="compositionally biased region" description="Pro residues" evidence="12">
    <location>
        <begin position="44"/>
        <end position="57"/>
    </location>
</feature>
<dbReference type="GO" id="GO:0005509">
    <property type="term" value="F:calcium ion binding"/>
    <property type="evidence" value="ECO:0007669"/>
    <property type="project" value="InterPro"/>
</dbReference>
<gene>
    <name evidence="16" type="ORF">pdam_00010824</name>
</gene>
<dbReference type="EMBL" id="RCHS01003183">
    <property type="protein sequence ID" value="RMX43576.1"/>
    <property type="molecule type" value="Genomic_DNA"/>
</dbReference>
<dbReference type="CDD" id="cd16183">
    <property type="entry name" value="EFh_PEF_ALG-2"/>
    <property type="match status" value="1"/>
</dbReference>
<dbReference type="Gene3D" id="1.25.40.10">
    <property type="entry name" value="Tetratricopeptide repeat domain"/>
    <property type="match status" value="1"/>
</dbReference>
<reference evidence="16 17" key="1">
    <citation type="journal article" date="2018" name="Sci. Rep.">
        <title>Comparative analysis of the Pocillopora damicornis genome highlights role of immune system in coral evolution.</title>
        <authorList>
            <person name="Cunning R."/>
            <person name="Bay R.A."/>
            <person name="Gillette P."/>
            <person name="Baker A.C."/>
            <person name="Traylor-Knowles N."/>
        </authorList>
    </citation>
    <scope>NUCLEOTIDE SEQUENCE [LARGE SCALE GENOMIC DNA]</scope>
    <source>
        <strain evidence="16">RSMAS</strain>
        <tissue evidence="16">Whole animal</tissue>
    </source>
</reference>
<dbReference type="InterPro" id="IPR018247">
    <property type="entry name" value="EF_Hand_1_Ca_BS"/>
</dbReference>